<name>A0A317EY87_9SPHI</name>
<evidence type="ECO:0008006" key="4">
    <source>
        <dbReference type="Google" id="ProtNLM"/>
    </source>
</evidence>
<protein>
    <recommendedName>
        <fullName evidence="4">DUF4369 domain-containing protein</fullName>
    </recommendedName>
</protein>
<dbReference type="AlphaFoldDB" id="A0A317EY87"/>
<feature type="chain" id="PRO_5016277601" description="DUF4369 domain-containing protein" evidence="1">
    <location>
        <begin position="20"/>
        <end position="190"/>
    </location>
</feature>
<evidence type="ECO:0000313" key="2">
    <source>
        <dbReference type="EMBL" id="PWS31372.1"/>
    </source>
</evidence>
<proteinExistence type="predicted"/>
<keyword evidence="1" id="KW-0732">Signal</keyword>
<dbReference type="RefSeq" id="WP_109930187.1">
    <property type="nucleotide sequence ID" value="NZ_QGNY01000004.1"/>
</dbReference>
<feature type="signal peptide" evidence="1">
    <location>
        <begin position="1"/>
        <end position="19"/>
    </location>
</feature>
<accession>A0A317EY87</accession>
<dbReference type="EMBL" id="QGNY01000004">
    <property type="protein sequence ID" value="PWS31372.1"/>
    <property type="molecule type" value="Genomic_DNA"/>
</dbReference>
<sequence length="190" mass="21447">MKLFFLVLIFALSVGFSQAQTVKPYITKIKTKDGVIRGLLYKVDSASVIILADHNFSTVDISEIKSIKIRTPKKPYEIVQFVKYDPWSEDNFEKRTDGLKVRKWGEKDPTLGEEIGGHFYGTLFNVIGNIFAAPIHSINPSIANYKINGSLQKFAEQKAELNYFSVYYQSNLNIVAETNKIKAISAGFKP</sequence>
<dbReference type="Proteomes" id="UP000245391">
    <property type="component" value="Unassembled WGS sequence"/>
</dbReference>
<evidence type="ECO:0000313" key="3">
    <source>
        <dbReference type="Proteomes" id="UP000245391"/>
    </source>
</evidence>
<organism evidence="2 3">
    <name type="scientific">Pedobacter paludis</name>
    <dbReference type="NCBI Taxonomy" id="2203212"/>
    <lineage>
        <taxon>Bacteria</taxon>
        <taxon>Pseudomonadati</taxon>
        <taxon>Bacteroidota</taxon>
        <taxon>Sphingobacteriia</taxon>
        <taxon>Sphingobacteriales</taxon>
        <taxon>Sphingobacteriaceae</taxon>
        <taxon>Pedobacter</taxon>
    </lineage>
</organism>
<reference evidence="3" key="1">
    <citation type="submission" date="2018-05" db="EMBL/GenBank/DDBJ databases">
        <title>Pedobacter paludis sp. nov., isolated from wetland soil.</title>
        <authorList>
            <person name="Zhang Y."/>
        </authorList>
    </citation>
    <scope>NUCLEOTIDE SEQUENCE [LARGE SCALE GENOMIC DNA]</scope>
    <source>
        <strain evidence="3">R-8</strain>
    </source>
</reference>
<gene>
    <name evidence="2" type="ORF">DF947_12270</name>
</gene>
<evidence type="ECO:0000256" key="1">
    <source>
        <dbReference type="SAM" id="SignalP"/>
    </source>
</evidence>
<dbReference type="OrthoDB" id="754420at2"/>
<keyword evidence="3" id="KW-1185">Reference proteome</keyword>
<comment type="caution">
    <text evidence="2">The sequence shown here is derived from an EMBL/GenBank/DDBJ whole genome shotgun (WGS) entry which is preliminary data.</text>
</comment>